<name>A0A2P6QK38_ROSCH</name>
<reference evidence="1 2" key="1">
    <citation type="journal article" date="2018" name="Nat. Genet.">
        <title>The Rosa genome provides new insights in the design of modern roses.</title>
        <authorList>
            <person name="Bendahmane M."/>
        </authorList>
    </citation>
    <scope>NUCLEOTIDE SEQUENCE [LARGE SCALE GENOMIC DNA]</scope>
    <source>
        <strain evidence="2">cv. Old Blush</strain>
    </source>
</reference>
<dbReference type="Gramene" id="PRQ34544">
    <property type="protein sequence ID" value="PRQ34544"/>
    <property type="gene ID" value="RchiOBHm_Chr5g0070161"/>
</dbReference>
<dbReference type="Proteomes" id="UP000238479">
    <property type="component" value="Chromosome 5"/>
</dbReference>
<gene>
    <name evidence="1" type="ORF">RchiOBHm_Chr5g0070161</name>
</gene>
<dbReference type="AlphaFoldDB" id="A0A2P6QK38"/>
<evidence type="ECO:0000313" key="1">
    <source>
        <dbReference type="EMBL" id="PRQ34544.1"/>
    </source>
</evidence>
<protein>
    <submittedName>
        <fullName evidence="1">Uncharacterized protein</fullName>
    </submittedName>
</protein>
<organism evidence="1 2">
    <name type="scientific">Rosa chinensis</name>
    <name type="common">China rose</name>
    <dbReference type="NCBI Taxonomy" id="74649"/>
    <lineage>
        <taxon>Eukaryota</taxon>
        <taxon>Viridiplantae</taxon>
        <taxon>Streptophyta</taxon>
        <taxon>Embryophyta</taxon>
        <taxon>Tracheophyta</taxon>
        <taxon>Spermatophyta</taxon>
        <taxon>Magnoliopsida</taxon>
        <taxon>eudicotyledons</taxon>
        <taxon>Gunneridae</taxon>
        <taxon>Pentapetalae</taxon>
        <taxon>rosids</taxon>
        <taxon>fabids</taxon>
        <taxon>Rosales</taxon>
        <taxon>Rosaceae</taxon>
        <taxon>Rosoideae</taxon>
        <taxon>Rosoideae incertae sedis</taxon>
        <taxon>Rosa</taxon>
    </lineage>
</organism>
<keyword evidence="2" id="KW-1185">Reference proteome</keyword>
<dbReference type="EMBL" id="PDCK01000043">
    <property type="protein sequence ID" value="PRQ34544.1"/>
    <property type="molecule type" value="Genomic_DNA"/>
</dbReference>
<proteinExistence type="predicted"/>
<accession>A0A2P6QK38</accession>
<evidence type="ECO:0000313" key="2">
    <source>
        <dbReference type="Proteomes" id="UP000238479"/>
    </source>
</evidence>
<comment type="caution">
    <text evidence="1">The sequence shown here is derived from an EMBL/GenBank/DDBJ whole genome shotgun (WGS) entry which is preliminary data.</text>
</comment>
<sequence>MGVDFNSNWRMRHLLVFPIKGRASLLCSIPLLLHAESEIAPLCREIGLIIWRGNWMSDWCAVLTQPNSISDLVDHEALLPILQRSQRRIKNNF</sequence>